<dbReference type="InterPro" id="IPR013083">
    <property type="entry name" value="Znf_RING/FYVE/PHD"/>
</dbReference>
<dbReference type="CDD" id="cd00060">
    <property type="entry name" value="FHA"/>
    <property type="match status" value="1"/>
</dbReference>
<keyword evidence="3" id="KW-0862">Zinc</keyword>
<dbReference type="CDD" id="cd16495">
    <property type="entry name" value="RING_CH-C4HC3_MARCH"/>
    <property type="match status" value="1"/>
</dbReference>
<evidence type="ECO:0000256" key="4">
    <source>
        <dbReference type="SAM" id="MobiDB-lite"/>
    </source>
</evidence>
<name>A0AAV1UX13_9STRA</name>
<dbReference type="SMART" id="SM00744">
    <property type="entry name" value="RINGv"/>
    <property type="match status" value="1"/>
</dbReference>
<dbReference type="InterPro" id="IPR011016">
    <property type="entry name" value="Znf_RING-CH"/>
</dbReference>
<gene>
    <name evidence="7" type="ORF">PM001_LOCUS23288</name>
</gene>
<dbReference type="SUPFAM" id="SSF49879">
    <property type="entry name" value="SMAD/FHA domain"/>
    <property type="match status" value="1"/>
</dbReference>
<evidence type="ECO:0000256" key="1">
    <source>
        <dbReference type="ARBA" id="ARBA00022723"/>
    </source>
</evidence>
<feature type="region of interest" description="Disordered" evidence="4">
    <location>
        <begin position="16"/>
        <end position="43"/>
    </location>
</feature>
<keyword evidence="1" id="KW-0479">Metal-binding</keyword>
<feature type="compositionally biased region" description="Acidic residues" evidence="4">
    <location>
        <begin position="303"/>
        <end position="314"/>
    </location>
</feature>
<dbReference type="InterPro" id="IPR000253">
    <property type="entry name" value="FHA_dom"/>
</dbReference>
<evidence type="ECO:0000313" key="7">
    <source>
        <dbReference type="EMBL" id="CAK7938138.1"/>
    </source>
</evidence>
<dbReference type="AlphaFoldDB" id="A0AAV1UX13"/>
<dbReference type="Gene3D" id="2.60.200.20">
    <property type="match status" value="1"/>
</dbReference>
<evidence type="ECO:0000313" key="8">
    <source>
        <dbReference type="Proteomes" id="UP001162060"/>
    </source>
</evidence>
<evidence type="ECO:0000259" key="5">
    <source>
        <dbReference type="PROSITE" id="PS50006"/>
    </source>
</evidence>
<dbReference type="InterPro" id="IPR008984">
    <property type="entry name" value="SMAD_FHA_dom_sf"/>
</dbReference>
<accession>A0AAV1UX13</accession>
<keyword evidence="2" id="KW-0863">Zinc-finger</keyword>
<proteinExistence type="predicted"/>
<sequence>MLRAKHMGFKSVRRVEVKAETTTPGDVRPSMDATGARGSAPRGRRTLPKLEFIVDEEGAVLHGPQQRGSYPFLAPSSASLTTAVNLETLDAALERDLAASFQALHMRDFMSLARRQDDMDQSQRVYQQPHFDQPQSSDPTDIENKDQDNHNDYGEEGPQGNRGDARGGASAAVAAAAAAPPVRAPMKECVLNDTRATTLALKYDNALGKFVCGSSIERFSGHTGVCRVLGSKKYPVIPHSLRLGDLLRIGSVGLVVCELNRTTRDETEEALTTEQYEFLKANFLSLPLQQTFHPTEPSPTMEDSGERDDDEKDQDDTVRVGGDTSDEGESEEDKDRKAQRRPSTDGEDGGSMRHSNVPLGVAGISGKRFCYICYDGEDDVENNPLVAPCHCKGDTKYVHLDCLQRWNNNLDADGTNPNQKVCAVTNTDGLDVCSICKATYLTSVRLDDGRVVSLLVKKLPPPYVTFAVVTQHETRNRSTALTNTRFQLSFANMPRNQQYLTIGRSTTNNMTLRYRTVSQLHAKMKFQDNDFFLFDASSSNGTMLFLSKPLELDWNKVMHVKIGRTILTLKAKKRWKWAGTGPGEDEEDDESGRVSSPCTSAVNGTTRGLERRRLSSGMAARSVGFDMSGSSMIHDPSTDIVTAPYSSHLPRTYTAPNVLISRLNRSTQSSAFNSRPSRQRSFSSIAPMIRRNSAFDVFHADELGLDEPGAFVTQAARESVVLPVTSASSRDFASANVSLSSTMQIAGEGIVGANADLPSRVGQGIPAPQRIMYDMVDSLAERGASLVVATMSPTTGLMDQE</sequence>
<dbReference type="Pfam" id="PF12906">
    <property type="entry name" value="RINGv"/>
    <property type="match status" value="1"/>
</dbReference>
<protein>
    <submittedName>
        <fullName evidence="7">Uncharacterized protein</fullName>
    </submittedName>
</protein>
<dbReference type="SUPFAM" id="SSF57850">
    <property type="entry name" value="RING/U-box"/>
    <property type="match status" value="1"/>
</dbReference>
<feature type="region of interest" description="Disordered" evidence="4">
    <location>
        <begin position="116"/>
        <end position="169"/>
    </location>
</feature>
<organism evidence="7 8">
    <name type="scientific">Peronospora matthiolae</name>
    <dbReference type="NCBI Taxonomy" id="2874970"/>
    <lineage>
        <taxon>Eukaryota</taxon>
        <taxon>Sar</taxon>
        <taxon>Stramenopiles</taxon>
        <taxon>Oomycota</taxon>
        <taxon>Peronosporomycetes</taxon>
        <taxon>Peronosporales</taxon>
        <taxon>Peronosporaceae</taxon>
        <taxon>Peronospora</taxon>
    </lineage>
</organism>
<feature type="region of interest" description="Disordered" evidence="4">
    <location>
        <begin position="578"/>
        <end position="606"/>
    </location>
</feature>
<feature type="domain" description="RING-CH-type" evidence="6">
    <location>
        <begin position="362"/>
        <end position="443"/>
    </location>
</feature>
<feature type="region of interest" description="Disordered" evidence="4">
    <location>
        <begin position="290"/>
        <end position="358"/>
    </location>
</feature>
<dbReference type="Gene3D" id="3.30.40.10">
    <property type="entry name" value="Zinc/RING finger domain, C3HC4 (zinc finger)"/>
    <property type="match status" value="1"/>
</dbReference>
<dbReference type="Proteomes" id="UP001162060">
    <property type="component" value="Unassembled WGS sequence"/>
</dbReference>
<dbReference type="GO" id="GO:0008270">
    <property type="term" value="F:zinc ion binding"/>
    <property type="evidence" value="ECO:0007669"/>
    <property type="project" value="UniProtKB-KW"/>
</dbReference>
<feature type="compositionally biased region" description="Basic and acidic residues" evidence="4">
    <location>
        <begin position="142"/>
        <end position="153"/>
    </location>
</feature>
<dbReference type="PANTHER" id="PTHR46210">
    <property type="entry name" value="FHA DOMAIN-CONTAINING PROTEIN"/>
    <property type="match status" value="1"/>
</dbReference>
<reference evidence="7" key="1">
    <citation type="submission" date="2024-01" db="EMBL/GenBank/DDBJ databases">
        <authorList>
            <person name="Webb A."/>
        </authorList>
    </citation>
    <scope>NUCLEOTIDE SEQUENCE</scope>
    <source>
        <strain evidence="7">Pm1</strain>
    </source>
</reference>
<dbReference type="PANTHER" id="PTHR46210:SF1">
    <property type="entry name" value="FHA DOMAIN-CONTAINING PROTEIN"/>
    <property type="match status" value="1"/>
</dbReference>
<dbReference type="PROSITE" id="PS50006">
    <property type="entry name" value="FHA_DOMAIN"/>
    <property type="match status" value="1"/>
</dbReference>
<evidence type="ECO:0000259" key="6">
    <source>
        <dbReference type="PROSITE" id="PS51292"/>
    </source>
</evidence>
<dbReference type="PROSITE" id="PS51292">
    <property type="entry name" value="ZF_RING_CH"/>
    <property type="match status" value="1"/>
</dbReference>
<feature type="domain" description="FHA" evidence="5">
    <location>
        <begin position="500"/>
        <end position="544"/>
    </location>
</feature>
<feature type="compositionally biased region" description="Polar residues" evidence="4">
    <location>
        <begin position="593"/>
        <end position="606"/>
    </location>
</feature>
<comment type="caution">
    <text evidence="7">The sequence shown here is derived from an EMBL/GenBank/DDBJ whole genome shotgun (WGS) entry which is preliminary data.</text>
</comment>
<dbReference type="Pfam" id="PF00498">
    <property type="entry name" value="FHA"/>
    <property type="match status" value="1"/>
</dbReference>
<dbReference type="EMBL" id="CAKLBY020000229">
    <property type="protein sequence ID" value="CAK7938138.1"/>
    <property type="molecule type" value="Genomic_DNA"/>
</dbReference>
<evidence type="ECO:0000256" key="3">
    <source>
        <dbReference type="ARBA" id="ARBA00022833"/>
    </source>
</evidence>
<evidence type="ECO:0000256" key="2">
    <source>
        <dbReference type="ARBA" id="ARBA00022771"/>
    </source>
</evidence>